<reference evidence="1 2" key="1">
    <citation type="journal article" date="2021" name="Microbiol. Resour. Announc.">
        <title>Genome Sequences of Bacteriophages cd2, cd3, and cd4, which Specifically Target Carnobacterium divergens.</title>
        <authorList>
            <person name="Zhang P."/>
            <person name="Britton A.P."/>
            <person name="Visser K.A."/>
            <person name="Welke C.A."/>
            <person name="Wassink H."/>
            <person name="Prins E."/>
            <person name="Yang X."/>
            <person name="Martin-Visscher L.A."/>
        </authorList>
    </citation>
    <scope>NUCLEOTIDE SEQUENCE [LARGE SCALE GENOMIC DNA]</scope>
    <source>
        <strain evidence="2">cd4</strain>
    </source>
</reference>
<protein>
    <submittedName>
        <fullName evidence="1">Uncharacterized protein</fullName>
    </submittedName>
</protein>
<name>A0AAE7VIY2_9CAUD</name>
<organism evidence="1 2">
    <name type="scientific">Carnobacterium phage cd4</name>
    <dbReference type="NCBI Taxonomy" id="2849246"/>
    <lineage>
        <taxon>Viruses</taxon>
        <taxon>Duplodnaviria</taxon>
        <taxon>Heunggongvirae</taxon>
        <taxon>Uroviricota</taxon>
        <taxon>Caudoviricetes</taxon>
        <taxon>Carnodivirus</taxon>
        <taxon>Carnodivirus cd4-like</taxon>
    </lineage>
</organism>
<evidence type="ECO:0000313" key="2">
    <source>
        <dbReference type="Proteomes" id="UP000828872"/>
    </source>
</evidence>
<sequence length="30" mass="3564">MKNLSKHLKVITKNSKKEVLKYVEFYPINA</sequence>
<dbReference type="EMBL" id="MZ399596">
    <property type="protein sequence ID" value="QXP45423.1"/>
    <property type="molecule type" value="Genomic_DNA"/>
</dbReference>
<dbReference type="Proteomes" id="UP000828872">
    <property type="component" value="Segment"/>
</dbReference>
<keyword evidence="2" id="KW-1185">Reference proteome</keyword>
<proteinExistence type="predicted"/>
<gene>
    <name evidence="1" type="ORF">cd4_087</name>
</gene>
<evidence type="ECO:0000313" key="1">
    <source>
        <dbReference type="EMBL" id="QXP45423.1"/>
    </source>
</evidence>
<accession>A0AAE7VIY2</accession>